<name>A0ABR2CYR5_9ROSI</name>
<gene>
    <name evidence="1" type="ORF">V6N12_020457</name>
</gene>
<evidence type="ECO:0000313" key="1">
    <source>
        <dbReference type="EMBL" id="KAK8525975.1"/>
    </source>
</evidence>
<protein>
    <submittedName>
        <fullName evidence="1">Uncharacterized protein</fullName>
    </submittedName>
</protein>
<keyword evidence="2" id="KW-1185">Reference proteome</keyword>
<evidence type="ECO:0000313" key="2">
    <source>
        <dbReference type="Proteomes" id="UP001472677"/>
    </source>
</evidence>
<dbReference type="EMBL" id="JBBPBM010000039">
    <property type="protein sequence ID" value="KAK8525975.1"/>
    <property type="molecule type" value="Genomic_DNA"/>
</dbReference>
<comment type="caution">
    <text evidence="1">The sequence shown here is derived from an EMBL/GenBank/DDBJ whole genome shotgun (WGS) entry which is preliminary data.</text>
</comment>
<proteinExistence type="predicted"/>
<dbReference type="Proteomes" id="UP001472677">
    <property type="component" value="Unassembled WGS sequence"/>
</dbReference>
<organism evidence="1 2">
    <name type="scientific">Hibiscus sabdariffa</name>
    <name type="common">roselle</name>
    <dbReference type="NCBI Taxonomy" id="183260"/>
    <lineage>
        <taxon>Eukaryota</taxon>
        <taxon>Viridiplantae</taxon>
        <taxon>Streptophyta</taxon>
        <taxon>Embryophyta</taxon>
        <taxon>Tracheophyta</taxon>
        <taxon>Spermatophyta</taxon>
        <taxon>Magnoliopsida</taxon>
        <taxon>eudicotyledons</taxon>
        <taxon>Gunneridae</taxon>
        <taxon>Pentapetalae</taxon>
        <taxon>rosids</taxon>
        <taxon>malvids</taxon>
        <taxon>Malvales</taxon>
        <taxon>Malvaceae</taxon>
        <taxon>Malvoideae</taxon>
        <taxon>Hibiscus</taxon>
    </lineage>
</organism>
<reference evidence="1 2" key="1">
    <citation type="journal article" date="2024" name="G3 (Bethesda)">
        <title>Genome assembly of Hibiscus sabdariffa L. provides insights into metabolisms of medicinal natural products.</title>
        <authorList>
            <person name="Kim T."/>
        </authorList>
    </citation>
    <scope>NUCLEOTIDE SEQUENCE [LARGE SCALE GENOMIC DNA]</scope>
    <source>
        <strain evidence="1">TK-2024</strain>
        <tissue evidence="1">Old leaves</tissue>
    </source>
</reference>
<sequence length="91" mass="10002">MGVQFVADDETVLKRLVDLETEIGEKQNVLKSLKGRNFGKIEIAASRGAAGGLIVMWDPAFFICESNVITDHAIILAGKWDFGSQADHIKR</sequence>
<accession>A0ABR2CYR5</accession>